<dbReference type="Proteomes" id="UP000199727">
    <property type="component" value="Unassembled WGS sequence"/>
</dbReference>
<reference evidence="2 3" key="1">
    <citation type="submission" date="2017-06" db="EMBL/GenBank/DDBJ databases">
        <title>Global population genomics of the pathogenic fungus Cryptococcus neoformans var. grubii.</title>
        <authorList>
            <person name="Cuomo C."/>
            <person name="Litvintseva A."/>
            <person name="Chen Y."/>
            <person name="Young S."/>
            <person name="Zeng Q."/>
            <person name="Chapman S."/>
            <person name="Gujja S."/>
            <person name="Saif S."/>
            <person name="Birren B."/>
        </authorList>
    </citation>
    <scope>NUCLEOTIDE SEQUENCE [LARGE SCALE GENOMIC DNA]</scope>
    <source>
        <strain evidence="2 3">Tu259-1</strain>
    </source>
</reference>
<evidence type="ECO:0000313" key="2">
    <source>
        <dbReference type="EMBL" id="OXG14880.1"/>
    </source>
</evidence>
<feature type="region of interest" description="Disordered" evidence="1">
    <location>
        <begin position="1"/>
        <end position="66"/>
    </location>
</feature>
<dbReference type="EMBL" id="AMKT01000073">
    <property type="protein sequence ID" value="OXG14880.1"/>
    <property type="molecule type" value="Genomic_DNA"/>
</dbReference>
<dbReference type="AlphaFoldDB" id="A0A854Q824"/>
<protein>
    <submittedName>
        <fullName evidence="2">Uncharacterized protein</fullName>
    </submittedName>
</protein>
<evidence type="ECO:0000313" key="3">
    <source>
        <dbReference type="Proteomes" id="UP000199727"/>
    </source>
</evidence>
<dbReference type="OrthoDB" id="2573079at2759"/>
<feature type="region of interest" description="Disordered" evidence="1">
    <location>
        <begin position="173"/>
        <end position="197"/>
    </location>
</feature>
<name>A0A854Q824_CRYNE</name>
<organism evidence="2 3">
    <name type="scientific">Cryptococcus neoformans Tu259-1</name>
    <dbReference type="NCBI Taxonomy" id="1230072"/>
    <lineage>
        <taxon>Eukaryota</taxon>
        <taxon>Fungi</taxon>
        <taxon>Dikarya</taxon>
        <taxon>Basidiomycota</taxon>
        <taxon>Agaricomycotina</taxon>
        <taxon>Tremellomycetes</taxon>
        <taxon>Tremellales</taxon>
        <taxon>Cryptococcaceae</taxon>
        <taxon>Cryptococcus</taxon>
        <taxon>Cryptococcus neoformans species complex</taxon>
    </lineage>
</organism>
<evidence type="ECO:0000256" key="1">
    <source>
        <dbReference type="SAM" id="MobiDB-lite"/>
    </source>
</evidence>
<feature type="compositionally biased region" description="Pro residues" evidence="1">
    <location>
        <begin position="26"/>
        <end position="53"/>
    </location>
</feature>
<accession>A0A854Q824</accession>
<comment type="caution">
    <text evidence="2">The sequence shown here is derived from an EMBL/GenBank/DDBJ whole genome shotgun (WGS) entry which is preliminary data.</text>
</comment>
<sequence>MSDYRQVPHPVSPSRKFGYFDRSPEVPIPPTPRTPPGPPVPPFAREPLSPPWPTTRSELRRRKQEVTASLQKQIEVEMERERERKRLMDDYVVVQNNSDSSLIAPADLSPLEPSNRFNFFPTDNDEERSRASLMNRISTQDSLSPSRATIASFTPPPLTEATNLMVSASLLGQTNSSRTPRGLSPFPEPVRGSIDPSVRTSDVKINRKPVNYDLASNVPKPFPGDASKSGTYTCDASPPSGSPKPDNSEAAIDCSDKSAFSSLLISVLNFRKDAEKMLWCTAELEGRIRNCAYAGKGWELRPVMSRQNGKTVPEESDVDEYIRTKQDIDMLSLEELSAWLELYGIEGFEQEGERRADRRRLWAFLVCDTFTDECLFRH</sequence>
<gene>
    <name evidence="2" type="ORF">C361_05585</name>
</gene>
<feature type="region of interest" description="Disordered" evidence="1">
    <location>
        <begin position="216"/>
        <end position="249"/>
    </location>
</feature>
<proteinExistence type="predicted"/>